<dbReference type="EMBL" id="VLKZ01000009">
    <property type="protein sequence ID" value="TWI54498.1"/>
    <property type="molecule type" value="Genomic_DNA"/>
</dbReference>
<comment type="function">
    <text evidence="8">Catalyzes the ATP-dependent phosphorylation of fructose-l-phosphate to fructose-l,6-bisphosphate.</text>
</comment>
<dbReference type="InterPro" id="IPR022463">
    <property type="entry name" value="1-PFruKinase"/>
</dbReference>
<dbReference type="InterPro" id="IPR002173">
    <property type="entry name" value="Carboh/pur_kinase_PfkB_CS"/>
</dbReference>
<dbReference type="PROSITE" id="PS00584">
    <property type="entry name" value="PFKB_KINASES_2"/>
    <property type="match status" value="1"/>
</dbReference>
<dbReference type="RefSeq" id="WP_144451288.1">
    <property type="nucleotide sequence ID" value="NZ_VLKZ01000009.1"/>
</dbReference>
<dbReference type="EC" id="2.7.1.144" evidence="7"/>
<accession>A0A562QCM7</accession>
<dbReference type="AlphaFoldDB" id="A0A562QCM7"/>
<dbReference type="PANTHER" id="PTHR46566">
    <property type="entry name" value="1-PHOSPHOFRUCTOKINASE-RELATED"/>
    <property type="match status" value="1"/>
</dbReference>
<sequence>MIYTVTLNPALDYFVQLDQVNLGAISRSNYDYKAPGGKGINVSRVLKRLGHQSEALGFIGGFTGEYVKSVVEHEDIRTNFVQVDGDTRINVKIKSEEESEINGVSPDITEKHLDELRAILSVLKEGDVLVLAGSVPASMPADIYATLCEEARNKNAMVFIDSSGEPMRKVLEAKPTFIKPNHHELGELFSVQISSPKKAVPYAKELVKGGIKYVIVSFAGDGAILATDDQILFANTPKGVVQNSVGAGDSVVAGFLAATSENMSLEDAFKFAVATGSATAFSKEFCHRSDVEKLSQEITISIF</sequence>
<evidence type="ECO:0000256" key="3">
    <source>
        <dbReference type="ARBA" id="ARBA00022741"/>
    </source>
</evidence>
<evidence type="ECO:0000256" key="7">
    <source>
        <dbReference type="PIRNR" id="PIRNR000535"/>
    </source>
</evidence>
<dbReference type="OrthoDB" id="9801219at2"/>
<dbReference type="FunFam" id="3.40.1190.20:FF:000001">
    <property type="entry name" value="Phosphofructokinase"/>
    <property type="match status" value="1"/>
</dbReference>
<comment type="catalytic activity">
    <reaction evidence="7">
        <text>D-tagatofuranose 6-phosphate + ATP = D-tagatofuranose 1,6-bisphosphate + ADP + H(+)</text>
        <dbReference type="Rhea" id="RHEA:12420"/>
        <dbReference type="ChEBI" id="CHEBI:15378"/>
        <dbReference type="ChEBI" id="CHEBI:30616"/>
        <dbReference type="ChEBI" id="CHEBI:58694"/>
        <dbReference type="ChEBI" id="CHEBI:58695"/>
        <dbReference type="ChEBI" id="CHEBI:456216"/>
        <dbReference type="EC" id="2.7.1.144"/>
    </reaction>
</comment>
<evidence type="ECO:0000256" key="8">
    <source>
        <dbReference type="RuleBase" id="RU369061"/>
    </source>
</evidence>
<keyword evidence="4 8" id="KW-0418">Kinase</keyword>
<dbReference type="InterPro" id="IPR011611">
    <property type="entry name" value="PfkB_dom"/>
</dbReference>
<comment type="similarity">
    <text evidence="7">Belongs to the carbohydrate kinase PfkB family. LacC subfamily.</text>
</comment>
<comment type="catalytic activity">
    <reaction evidence="6 8">
        <text>beta-D-fructose 1-phosphate + ATP = beta-D-fructose 1,6-bisphosphate + ADP + H(+)</text>
        <dbReference type="Rhea" id="RHEA:14213"/>
        <dbReference type="ChEBI" id="CHEBI:15378"/>
        <dbReference type="ChEBI" id="CHEBI:30616"/>
        <dbReference type="ChEBI" id="CHEBI:32966"/>
        <dbReference type="ChEBI" id="CHEBI:138881"/>
        <dbReference type="ChEBI" id="CHEBI:456216"/>
        <dbReference type="EC" id="2.7.1.56"/>
    </reaction>
</comment>
<comment type="similarity">
    <text evidence="1">Belongs to the carbohydrate kinase pfkB family.</text>
</comment>
<evidence type="ECO:0000256" key="5">
    <source>
        <dbReference type="ARBA" id="ARBA00022840"/>
    </source>
</evidence>
<keyword evidence="3 7" id="KW-0547">Nucleotide-binding</keyword>
<evidence type="ECO:0000259" key="9">
    <source>
        <dbReference type="Pfam" id="PF00294"/>
    </source>
</evidence>
<evidence type="ECO:0000256" key="2">
    <source>
        <dbReference type="ARBA" id="ARBA00022679"/>
    </source>
</evidence>
<dbReference type="GO" id="GO:2001059">
    <property type="term" value="P:D-tagatose 6-phosphate catabolic process"/>
    <property type="evidence" value="ECO:0007669"/>
    <property type="project" value="UniProtKB-UniPathway"/>
</dbReference>
<dbReference type="InterPro" id="IPR029056">
    <property type="entry name" value="Ribokinase-like"/>
</dbReference>
<dbReference type="GO" id="GO:0005524">
    <property type="term" value="F:ATP binding"/>
    <property type="evidence" value="ECO:0007669"/>
    <property type="project" value="UniProtKB-UniRule"/>
</dbReference>
<reference evidence="10 11" key="1">
    <citation type="journal article" date="2015" name="Stand. Genomic Sci.">
        <title>Genomic Encyclopedia of Bacterial and Archaeal Type Strains, Phase III: the genomes of soil and plant-associated and newly described type strains.</title>
        <authorList>
            <person name="Whitman W.B."/>
            <person name="Woyke T."/>
            <person name="Klenk H.P."/>
            <person name="Zhou Y."/>
            <person name="Lilburn T.G."/>
            <person name="Beck B.J."/>
            <person name="De Vos P."/>
            <person name="Vandamme P."/>
            <person name="Eisen J.A."/>
            <person name="Garrity G."/>
            <person name="Hugenholtz P."/>
            <person name="Kyrpides N.C."/>
        </authorList>
    </citation>
    <scope>NUCLEOTIDE SEQUENCE [LARGE SCALE GENOMIC DNA]</scope>
    <source>
        <strain evidence="10 11">CGMCC 1.10116</strain>
    </source>
</reference>
<dbReference type="NCBIfam" id="TIGR03828">
    <property type="entry name" value="pfkB"/>
    <property type="match status" value="1"/>
</dbReference>
<proteinExistence type="inferred from homology"/>
<comment type="pathway">
    <text evidence="7">Carbohydrate metabolism; D-tagatose 6-phosphate degradation; D-glyceraldehyde 3-phosphate and glycerone phosphate from D-tagatose 6-phosphate: step 1/2.</text>
</comment>
<comment type="caution">
    <text evidence="10">The sequence shown here is derived from an EMBL/GenBank/DDBJ whole genome shotgun (WGS) entry which is preliminary data.</text>
</comment>
<name>A0A562QCM7_9BACI</name>
<organism evidence="10 11">
    <name type="scientific">Halalkalibacter nanhaiisediminis</name>
    <dbReference type="NCBI Taxonomy" id="688079"/>
    <lineage>
        <taxon>Bacteria</taxon>
        <taxon>Bacillati</taxon>
        <taxon>Bacillota</taxon>
        <taxon>Bacilli</taxon>
        <taxon>Bacillales</taxon>
        <taxon>Bacillaceae</taxon>
        <taxon>Halalkalibacter</taxon>
    </lineage>
</organism>
<evidence type="ECO:0000256" key="1">
    <source>
        <dbReference type="ARBA" id="ARBA00005380"/>
    </source>
</evidence>
<protein>
    <recommendedName>
        <fullName evidence="7">Tagatose-6-phosphate kinase</fullName>
        <ecNumber evidence="7">2.7.1.144</ecNumber>
    </recommendedName>
</protein>
<dbReference type="InterPro" id="IPR017583">
    <property type="entry name" value="Tagatose/fructose_Pkinase"/>
</dbReference>
<dbReference type="PANTHER" id="PTHR46566:SF1">
    <property type="entry name" value="1-PHOSPHOFRUCTOKINASE"/>
    <property type="match status" value="1"/>
</dbReference>
<gene>
    <name evidence="10" type="ORF">IQ10_03051</name>
</gene>
<dbReference type="Gene3D" id="3.40.1190.20">
    <property type="match status" value="1"/>
</dbReference>
<evidence type="ECO:0000313" key="11">
    <source>
        <dbReference type="Proteomes" id="UP000315711"/>
    </source>
</evidence>
<feature type="domain" description="Carbohydrate kinase PfkB" evidence="9">
    <location>
        <begin position="30"/>
        <end position="283"/>
    </location>
</feature>
<keyword evidence="5 7" id="KW-0067">ATP-binding</keyword>
<dbReference type="Pfam" id="PF00294">
    <property type="entry name" value="PfkB"/>
    <property type="match status" value="1"/>
</dbReference>
<dbReference type="GO" id="GO:0044281">
    <property type="term" value="P:small molecule metabolic process"/>
    <property type="evidence" value="ECO:0007669"/>
    <property type="project" value="UniProtKB-ARBA"/>
</dbReference>
<evidence type="ECO:0000313" key="10">
    <source>
        <dbReference type="EMBL" id="TWI54498.1"/>
    </source>
</evidence>
<dbReference type="GO" id="GO:0005829">
    <property type="term" value="C:cytosol"/>
    <property type="evidence" value="ECO:0007669"/>
    <property type="project" value="TreeGrafter"/>
</dbReference>
<keyword evidence="7" id="KW-0423">Lactose metabolism</keyword>
<dbReference type="GO" id="GO:0009024">
    <property type="term" value="F:tagatose-6-phosphate kinase activity"/>
    <property type="evidence" value="ECO:0007669"/>
    <property type="project" value="UniProtKB-EC"/>
</dbReference>
<dbReference type="CDD" id="cd01164">
    <property type="entry name" value="FruK_PfkB_like"/>
    <property type="match status" value="1"/>
</dbReference>
<dbReference type="PROSITE" id="PS00583">
    <property type="entry name" value="PFKB_KINASES_1"/>
    <property type="match status" value="1"/>
</dbReference>
<dbReference type="GO" id="GO:0016052">
    <property type="term" value="P:carbohydrate catabolic process"/>
    <property type="evidence" value="ECO:0007669"/>
    <property type="project" value="UniProtKB-ARBA"/>
</dbReference>
<dbReference type="Proteomes" id="UP000315711">
    <property type="component" value="Unassembled WGS sequence"/>
</dbReference>
<dbReference type="UniPathway" id="UPA00704">
    <property type="reaction ID" value="UER00715"/>
</dbReference>
<dbReference type="GO" id="GO:0005988">
    <property type="term" value="P:lactose metabolic process"/>
    <property type="evidence" value="ECO:0007669"/>
    <property type="project" value="UniProtKB-KW"/>
</dbReference>
<keyword evidence="2 7" id="KW-0808">Transferase</keyword>
<dbReference type="GO" id="GO:0008662">
    <property type="term" value="F:1-phosphofructokinase activity"/>
    <property type="evidence" value="ECO:0007669"/>
    <property type="project" value="UniProtKB-UniRule"/>
</dbReference>
<dbReference type="PIRSF" id="PIRSF000535">
    <property type="entry name" value="1PFK/6PFK/LacC"/>
    <property type="match status" value="1"/>
</dbReference>
<keyword evidence="11" id="KW-1185">Reference proteome</keyword>
<dbReference type="NCBIfam" id="TIGR03168">
    <property type="entry name" value="1-PFK"/>
    <property type="match status" value="1"/>
</dbReference>
<dbReference type="SUPFAM" id="SSF53613">
    <property type="entry name" value="Ribokinase-like"/>
    <property type="match status" value="1"/>
</dbReference>
<evidence type="ECO:0000256" key="4">
    <source>
        <dbReference type="ARBA" id="ARBA00022777"/>
    </source>
</evidence>
<evidence type="ECO:0000256" key="6">
    <source>
        <dbReference type="ARBA" id="ARBA00047745"/>
    </source>
</evidence>